<evidence type="ECO:0000313" key="1">
    <source>
        <dbReference type="EMBL" id="JAH82961.1"/>
    </source>
</evidence>
<dbReference type="EMBL" id="GBXM01025616">
    <property type="protein sequence ID" value="JAH82961.1"/>
    <property type="molecule type" value="Transcribed_RNA"/>
</dbReference>
<name>A0A0E9VY36_ANGAN</name>
<accession>A0A0E9VY36</accession>
<protein>
    <submittedName>
        <fullName evidence="1">Uncharacterized protein</fullName>
    </submittedName>
</protein>
<reference evidence="1" key="1">
    <citation type="submission" date="2014-11" db="EMBL/GenBank/DDBJ databases">
        <authorList>
            <person name="Amaro Gonzalez C."/>
        </authorList>
    </citation>
    <scope>NUCLEOTIDE SEQUENCE</scope>
</reference>
<proteinExistence type="predicted"/>
<sequence>MSRSLRVLFSALNSTREETPISSASFNPRLGVAVGPLIKVLNLNCISSTYPAV</sequence>
<dbReference type="AlphaFoldDB" id="A0A0E9VY36"/>
<organism evidence="1">
    <name type="scientific">Anguilla anguilla</name>
    <name type="common">European freshwater eel</name>
    <name type="synonym">Muraena anguilla</name>
    <dbReference type="NCBI Taxonomy" id="7936"/>
    <lineage>
        <taxon>Eukaryota</taxon>
        <taxon>Metazoa</taxon>
        <taxon>Chordata</taxon>
        <taxon>Craniata</taxon>
        <taxon>Vertebrata</taxon>
        <taxon>Euteleostomi</taxon>
        <taxon>Actinopterygii</taxon>
        <taxon>Neopterygii</taxon>
        <taxon>Teleostei</taxon>
        <taxon>Anguilliformes</taxon>
        <taxon>Anguillidae</taxon>
        <taxon>Anguilla</taxon>
    </lineage>
</organism>
<reference evidence="1" key="2">
    <citation type="journal article" date="2015" name="Fish Shellfish Immunol.">
        <title>Early steps in the European eel (Anguilla anguilla)-Vibrio vulnificus interaction in the gills: Role of the RtxA13 toxin.</title>
        <authorList>
            <person name="Callol A."/>
            <person name="Pajuelo D."/>
            <person name="Ebbesson L."/>
            <person name="Teles M."/>
            <person name="MacKenzie S."/>
            <person name="Amaro C."/>
        </authorList>
    </citation>
    <scope>NUCLEOTIDE SEQUENCE</scope>
</reference>